<dbReference type="RefSeq" id="WP_166919558.1">
    <property type="nucleotide sequence ID" value="NZ_JAASRN010000002.1"/>
</dbReference>
<evidence type="ECO:0000313" key="1">
    <source>
        <dbReference type="EMBL" id="NIK74159.1"/>
    </source>
</evidence>
<organism evidence="1 2">
    <name type="scientific">Thermonema lapsum</name>
    <dbReference type="NCBI Taxonomy" id="28195"/>
    <lineage>
        <taxon>Bacteria</taxon>
        <taxon>Pseudomonadati</taxon>
        <taxon>Bacteroidota</taxon>
        <taxon>Cytophagia</taxon>
        <taxon>Cytophagales</taxon>
        <taxon>Thermonemataceae</taxon>
        <taxon>Thermonema</taxon>
    </lineage>
</organism>
<name>A0A846MRS4_9BACT</name>
<dbReference type="EMBL" id="JAASRN010000002">
    <property type="protein sequence ID" value="NIK74159.1"/>
    <property type="molecule type" value="Genomic_DNA"/>
</dbReference>
<gene>
    <name evidence="1" type="ORF">FHS56_001672</name>
</gene>
<comment type="caution">
    <text evidence="1">The sequence shown here is derived from an EMBL/GenBank/DDBJ whole genome shotgun (WGS) entry which is preliminary data.</text>
</comment>
<proteinExistence type="predicted"/>
<evidence type="ECO:0000313" key="2">
    <source>
        <dbReference type="Proteomes" id="UP000537126"/>
    </source>
</evidence>
<protein>
    <submittedName>
        <fullName evidence="1">Uncharacterized protein</fullName>
    </submittedName>
</protein>
<keyword evidence="2" id="KW-1185">Reference proteome</keyword>
<reference evidence="1 2" key="1">
    <citation type="submission" date="2020-03" db="EMBL/GenBank/DDBJ databases">
        <title>Genomic Encyclopedia of Type Strains, Phase IV (KMG-IV): sequencing the most valuable type-strain genomes for metagenomic binning, comparative biology and taxonomic classification.</title>
        <authorList>
            <person name="Goeker M."/>
        </authorList>
    </citation>
    <scope>NUCLEOTIDE SEQUENCE [LARGE SCALE GENOMIC DNA]</scope>
    <source>
        <strain evidence="1 2">DSM 5718</strain>
    </source>
</reference>
<dbReference type="AlphaFoldDB" id="A0A846MRS4"/>
<dbReference type="Proteomes" id="UP000537126">
    <property type="component" value="Unassembled WGS sequence"/>
</dbReference>
<accession>A0A846MRS4</accession>
<sequence length="69" mass="8169">MQFIVKVVSIDQGKTLFIHRFSRFEQAYEFYLMLNGAVFFERVCVKLLTADYELISLFESRAPDQIKNL</sequence>